<dbReference type="Pfam" id="PF13149">
    <property type="entry name" value="Mfa_like_1"/>
    <property type="match status" value="1"/>
</dbReference>
<organism evidence="2 3">
    <name type="scientific">Candidatus Rikenella faecigallinarum</name>
    <dbReference type="NCBI Taxonomy" id="2838745"/>
    <lineage>
        <taxon>Bacteria</taxon>
        <taxon>Pseudomonadati</taxon>
        <taxon>Bacteroidota</taxon>
        <taxon>Bacteroidia</taxon>
        <taxon>Bacteroidales</taxon>
        <taxon>Rikenellaceae</taxon>
        <taxon>Rikenella</taxon>
    </lineage>
</organism>
<dbReference type="Proteomes" id="UP000823926">
    <property type="component" value="Unassembled WGS sequence"/>
</dbReference>
<sequence>MKRIQIVACSALAVALMGSCSKDQVTQENPGNAIRFKSITSSATKVAETTTGDVTDFKVYAFTGTSPSFTPFYTDVYTNNGSGSTYVSDNGITHYWPADQTTNCVFTGYSPADLSNSFVAAPTDNVTDPSQAATRTISGIQPKQNAADQVDLLVFRGWGSAANNATDGVTLYMKHAMSQIQVKAVNSDATMTVKVKGVKVVAKNKANLALPDNGTSQSVAFAISHWALTDDADYTSYLSMGAETPMSTDASAPTDLMYTNGGFMLIPQTLASWSGGTTTDGAYIAVLCQISQGGAQLYPSGAGEYGYAAVAIPAGTTWQPGMKYVYTLKFFDNGGGGGTQPPVDPTDPTNPEPENPGEPVLGNPIKLTVDVTTWADGLNLGTTPDAGDVAME</sequence>
<gene>
    <name evidence="2" type="ORF">H9888_07190</name>
</gene>
<dbReference type="EMBL" id="DXHL01000032">
    <property type="protein sequence ID" value="HIW11263.1"/>
    <property type="molecule type" value="Genomic_DNA"/>
</dbReference>
<protein>
    <submittedName>
        <fullName evidence="2">Fimbrillin family protein</fullName>
    </submittedName>
</protein>
<reference evidence="2" key="2">
    <citation type="submission" date="2021-04" db="EMBL/GenBank/DDBJ databases">
        <authorList>
            <person name="Gilroy R."/>
        </authorList>
    </citation>
    <scope>NUCLEOTIDE SEQUENCE</scope>
    <source>
        <strain evidence="2">ChiBcec15-1070</strain>
    </source>
</reference>
<dbReference type="InterPro" id="IPR042278">
    <property type="entry name" value="Mfa-like_1_N"/>
</dbReference>
<dbReference type="AlphaFoldDB" id="A0A9D1QEX9"/>
<name>A0A9D1QEX9_9BACT</name>
<dbReference type="CDD" id="cd13120">
    <property type="entry name" value="BF2867_like_N"/>
    <property type="match status" value="1"/>
</dbReference>
<accession>A0A9D1QEX9</accession>
<reference evidence="2" key="1">
    <citation type="journal article" date="2021" name="PeerJ">
        <title>Extensive microbial diversity within the chicken gut microbiome revealed by metagenomics and culture.</title>
        <authorList>
            <person name="Gilroy R."/>
            <person name="Ravi A."/>
            <person name="Getino M."/>
            <person name="Pursley I."/>
            <person name="Horton D.L."/>
            <person name="Alikhan N.F."/>
            <person name="Baker D."/>
            <person name="Gharbi K."/>
            <person name="Hall N."/>
            <person name="Watson M."/>
            <person name="Adriaenssens E.M."/>
            <person name="Foster-Nyarko E."/>
            <person name="Jarju S."/>
            <person name="Secka A."/>
            <person name="Antonio M."/>
            <person name="Oren A."/>
            <person name="Chaudhuri R.R."/>
            <person name="La Ragione R."/>
            <person name="Hildebrand F."/>
            <person name="Pallen M.J."/>
        </authorList>
    </citation>
    <scope>NUCLEOTIDE SEQUENCE</scope>
    <source>
        <strain evidence="2">ChiBcec15-1070</strain>
    </source>
</reference>
<proteinExistence type="predicted"/>
<evidence type="ECO:0000313" key="2">
    <source>
        <dbReference type="EMBL" id="HIW11263.1"/>
    </source>
</evidence>
<feature type="compositionally biased region" description="Pro residues" evidence="1">
    <location>
        <begin position="342"/>
        <end position="356"/>
    </location>
</feature>
<dbReference type="Gene3D" id="2.60.40.2620">
    <property type="entry name" value="Fimbrillin-like"/>
    <property type="match status" value="1"/>
</dbReference>
<dbReference type="PROSITE" id="PS51257">
    <property type="entry name" value="PROKAR_LIPOPROTEIN"/>
    <property type="match status" value="1"/>
</dbReference>
<evidence type="ECO:0000313" key="3">
    <source>
        <dbReference type="Proteomes" id="UP000823926"/>
    </source>
</evidence>
<feature type="region of interest" description="Disordered" evidence="1">
    <location>
        <begin position="335"/>
        <end position="364"/>
    </location>
</feature>
<dbReference type="InterPro" id="IPR025049">
    <property type="entry name" value="Mfa-like_1"/>
</dbReference>
<comment type="caution">
    <text evidence="2">The sequence shown here is derived from an EMBL/GenBank/DDBJ whole genome shotgun (WGS) entry which is preliminary data.</text>
</comment>
<evidence type="ECO:0000256" key="1">
    <source>
        <dbReference type="SAM" id="MobiDB-lite"/>
    </source>
</evidence>